<dbReference type="Pfam" id="PF01522">
    <property type="entry name" value="Polysacc_deac_1"/>
    <property type="match status" value="1"/>
</dbReference>
<sequence>MQSLKDYRAREFYGYGPNPPDPEWPGGAKIAVQFVINYEEGGESNILHGDKASEHLLSEIVGAVPWEGQRNLNIESLYEYGARVGFWRLYRLFTERNMKLTVFAVAKALELNPAVAKAMVEADWEIATHGYRWLEYKDVDEEEERFHIREAVRIQKELTGERPYGIYQGKPSINTLRLTMEEGGFIYSSDSYADELPYWVEGIDKPFLMIPYTLDVNDMRFATAQGFNSGEQFFNYLKDSFDVLYEEGEKGAPKMLSIGLHCRLVGHPGRAKALEKFLDYVAAKKSVYIARRIDIARHWQKVHPAK</sequence>
<comment type="function">
    <text evidence="1">Is involved in generating a small heat-stable compound (Nod), an acylated oligomer of N-acetylglucosamine, that stimulates mitosis in various plant protoplasts.</text>
</comment>
<dbReference type="InterPro" id="IPR011330">
    <property type="entry name" value="Glyco_hydro/deAcase_b/a-brl"/>
</dbReference>
<dbReference type="GO" id="GO:0016810">
    <property type="term" value="F:hydrolase activity, acting on carbon-nitrogen (but not peptide) bonds"/>
    <property type="evidence" value="ECO:0007669"/>
    <property type="project" value="InterPro"/>
</dbReference>
<dbReference type="PROSITE" id="PS51677">
    <property type="entry name" value="NODB"/>
    <property type="match status" value="1"/>
</dbReference>
<dbReference type="PANTHER" id="PTHR43123">
    <property type="entry name" value="POLYSACCHARIDE DEACETYLASE-RELATED"/>
    <property type="match status" value="1"/>
</dbReference>
<name>A0A1R0FA15_9HYPH</name>
<dbReference type="CDD" id="cd10977">
    <property type="entry name" value="CE4_PuuE_SpCDA1"/>
    <property type="match status" value="1"/>
</dbReference>
<evidence type="ECO:0000256" key="2">
    <source>
        <dbReference type="ARBA" id="ARBA00010973"/>
    </source>
</evidence>
<dbReference type="GO" id="GO:0005975">
    <property type="term" value="P:carbohydrate metabolic process"/>
    <property type="evidence" value="ECO:0007669"/>
    <property type="project" value="InterPro"/>
</dbReference>
<dbReference type="InterPro" id="IPR017625">
    <property type="entry name" value="PuuE"/>
</dbReference>
<feature type="domain" description="NodB homology" evidence="5">
    <location>
        <begin position="72"/>
        <end position="290"/>
    </location>
</feature>
<accession>A0A1R0FA15</accession>
<evidence type="ECO:0000256" key="3">
    <source>
        <dbReference type="ARBA" id="ARBA00020071"/>
    </source>
</evidence>
<evidence type="ECO:0000256" key="4">
    <source>
        <dbReference type="ARBA" id="ARBA00032976"/>
    </source>
</evidence>
<dbReference type="Gene3D" id="3.20.20.370">
    <property type="entry name" value="Glycoside hydrolase/deacetylase"/>
    <property type="match status" value="1"/>
</dbReference>
<dbReference type="OrthoDB" id="9787041at2"/>
<dbReference type="AlphaFoldDB" id="A0A1R0FA15"/>
<protein>
    <recommendedName>
        <fullName evidence="3">Chitooligosaccharide deacetylase</fullName>
    </recommendedName>
    <alternativeName>
        <fullName evidence="4">Nodulation protein B</fullName>
    </alternativeName>
</protein>
<organism evidence="6 7">
    <name type="scientific">Bartonella apis</name>
    <dbReference type="NCBI Taxonomy" id="1686310"/>
    <lineage>
        <taxon>Bacteria</taxon>
        <taxon>Pseudomonadati</taxon>
        <taxon>Pseudomonadota</taxon>
        <taxon>Alphaproteobacteria</taxon>
        <taxon>Hyphomicrobiales</taxon>
        <taxon>Bartonellaceae</taxon>
        <taxon>Bartonella</taxon>
    </lineage>
</organism>
<evidence type="ECO:0000256" key="1">
    <source>
        <dbReference type="ARBA" id="ARBA00003236"/>
    </source>
</evidence>
<gene>
    <name evidence="6" type="ORF">PEB0149_012430</name>
</gene>
<dbReference type="RefSeq" id="WP_075868972.1">
    <property type="nucleotide sequence ID" value="NZ_CAMLCQ010000084.1"/>
</dbReference>
<dbReference type="NCBIfam" id="TIGR03212">
    <property type="entry name" value="uraD_N-term-dom"/>
    <property type="match status" value="1"/>
</dbReference>
<proteinExistence type="inferred from homology"/>
<dbReference type="Proteomes" id="UP000187344">
    <property type="component" value="Unassembled WGS sequence"/>
</dbReference>
<keyword evidence="7" id="KW-1185">Reference proteome</keyword>
<comment type="caution">
    <text evidence="6">The sequence shown here is derived from an EMBL/GenBank/DDBJ whole genome shotgun (WGS) entry which is preliminary data.</text>
</comment>
<evidence type="ECO:0000259" key="5">
    <source>
        <dbReference type="PROSITE" id="PS51677"/>
    </source>
</evidence>
<evidence type="ECO:0000313" key="7">
    <source>
        <dbReference type="Proteomes" id="UP000187344"/>
    </source>
</evidence>
<dbReference type="PANTHER" id="PTHR43123:SF1">
    <property type="entry name" value="POLYSACCHARIDE DEACETYLASE-RELATED"/>
    <property type="match status" value="1"/>
</dbReference>
<evidence type="ECO:0000313" key="6">
    <source>
        <dbReference type="EMBL" id="OLY43806.1"/>
    </source>
</evidence>
<dbReference type="InterPro" id="IPR002509">
    <property type="entry name" value="NODB_dom"/>
</dbReference>
<dbReference type="EMBL" id="LXYT01000001">
    <property type="protein sequence ID" value="OLY43806.1"/>
    <property type="molecule type" value="Genomic_DNA"/>
</dbReference>
<dbReference type="SUPFAM" id="SSF88713">
    <property type="entry name" value="Glycoside hydrolase/deacetylase"/>
    <property type="match status" value="1"/>
</dbReference>
<reference evidence="6 7" key="1">
    <citation type="submission" date="2016-12" db="EMBL/GenBank/DDBJ databases">
        <title>Comparative genomics of Bartonella apis.</title>
        <authorList>
            <person name="Engel P."/>
        </authorList>
    </citation>
    <scope>NUCLEOTIDE SEQUENCE [LARGE SCALE GENOMIC DNA]</scope>
    <source>
        <strain evidence="6 7">PEB0149</strain>
    </source>
</reference>
<comment type="similarity">
    <text evidence="2">Belongs to the polysaccharide deacetylase family.</text>
</comment>